<keyword evidence="11" id="KW-1185">Reference proteome</keyword>
<dbReference type="InterPro" id="IPR038286">
    <property type="entry name" value="IPK_sf"/>
</dbReference>
<dbReference type="GO" id="GO:0005634">
    <property type="term" value="C:nucleus"/>
    <property type="evidence" value="ECO:0007669"/>
    <property type="project" value="TreeGrafter"/>
</dbReference>
<evidence type="ECO:0000313" key="11">
    <source>
        <dbReference type="Proteomes" id="UP000008141"/>
    </source>
</evidence>
<comment type="catalytic activity">
    <reaction evidence="6 8">
        <text>1D-myo-inositol 1,4,5-trisphosphate + 2 ATP = 1D-myo-inositol 1,3,4,5,6-pentakisphosphate + 2 ADP + 2 H(+)</text>
        <dbReference type="Rhea" id="RHEA:32359"/>
        <dbReference type="ChEBI" id="CHEBI:15378"/>
        <dbReference type="ChEBI" id="CHEBI:30616"/>
        <dbReference type="ChEBI" id="CHEBI:57733"/>
        <dbReference type="ChEBI" id="CHEBI:203600"/>
        <dbReference type="ChEBI" id="CHEBI:456216"/>
        <dbReference type="EC" id="2.7.1.151"/>
    </reaction>
</comment>
<dbReference type="SUPFAM" id="SSF56104">
    <property type="entry name" value="SAICAR synthase-like"/>
    <property type="match status" value="1"/>
</dbReference>
<name>E1ZTG4_CHLVA</name>
<gene>
    <name evidence="10" type="ORF">CHLNCDRAFT_141721</name>
</gene>
<evidence type="ECO:0000313" key="10">
    <source>
        <dbReference type="EMBL" id="EFN50926.1"/>
    </source>
</evidence>
<reference evidence="10 11" key="1">
    <citation type="journal article" date="2010" name="Plant Cell">
        <title>The Chlorella variabilis NC64A genome reveals adaptation to photosymbiosis, coevolution with viruses, and cryptic sex.</title>
        <authorList>
            <person name="Blanc G."/>
            <person name="Duncan G."/>
            <person name="Agarkova I."/>
            <person name="Borodovsky M."/>
            <person name="Gurnon J."/>
            <person name="Kuo A."/>
            <person name="Lindquist E."/>
            <person name="Lucas S."/>
            <person name="Pangilinan J."/>
            <person name="Polle J."/>
            <person name="Salamov A."/>
            <person name="Terry A."/>
            <person name="Yamada T."/>
            <person name="Dunigan D.D."/>
            <person name="Grigoriev I.V."/>
            <person name="Claverie J.M."/>
            <person name="Van Etten J.L."/>
        </authorList>
    </citation>
    <scope>NUCLEOTIDE SEQUENCE [LARGE SCALE GENOMIC DNA]</scope>
    <source>
        <strain evidence="10 11">NC64A</strain>
    </source>
</reference>
<dbReference type="EC" id="2.7.1.151" evidence="8"/>
<evidence type="ECO:0000256" key="4">
    <source>
        <dbReference type="ARBA" id="ARBA00022777"/>
    </source>
</evidence>
<comment type="catalytic activity">
    <reaction evidence="7 8">
        <text>1D-myo-inositol 1,3,4,6-tetrakisphosphate + ATP = 1D-myo-inositol 1,3,4,5,6-pentakisphosphate + ADP + H(+)</text>
        <dbReference type="Rhea" id="RHEA:12717"/>
        <dbReference type="ChEBI" id="CHEBI:15378"/>
        <dbReference type="ChEBI" id="CHEBI:30616"/>
        <dbReference type="ChEBI" id="CHEBI:57660"/>
        <dbReference type="ChEBI" id="CHEBI:57733"/>
        <dbReference type="ChEBI" id="CHEBI:456216"/>
        <dbReference type="EC" id="2.7.1.140"/>
    </reaction>
</comment>
<dbReference type="EMBL" id="GL433871">
    <property type="protein sequence ID" value="EFN50926.1"/>
    <property type="molecule type" value="Genomic_DNA"/>
</dbReference>
<dbReference type="GO" id="GO:0047326">
    <property type="term" value="F:inositol-1,3,4,6-tetrakisphosphate 5-kinase activity"/>
    <property type="evidence" value="ECO:0007669"/>
    <property type="project" value="RHEA"/>
</dbReference>
<dbReference type="FunCoup" id="E1ZTG4">
    <property type="interactions" value="1468"/>
</dbReference>
<dbReference type="EC" id="2.7.1.140" evidence="8"/>
<dbReference type="GeneID" id="17350324"/>
<comment type="function">
    <text evidence="8">Inositol phosphate kinase with a broad substrate specificity.</text>
</comment>
<dbReference type="PANTHER" id="PTHR12400">
    <property type="entry name" value="INOSITOL POLYPHOSPHATE KINASE"/>
    <property type="match status" value="1"/>
</dbReference>
<feature type="compositionally biased region" description="Polar residues" evidence="9">
    <location>
        <begin position="185"/>
        <end position="196"/>
    </location>
</feature>
<feature type="compositionally biased region" description="Low complexity" evidence="9">
    <location>
        <begin position="154"/>
        <end position="171"/>
    </location>
</feature>
<sequence>MSQVAGHLFEDGKAGSLIDDRGHFYKPLQRGPRGDRERAFYDVVDAMLHSEQAAAAELQRSAPVPVPNGGSVNSAVDTAALAEAALPWQQRRLRQLFPSFRGSLKERGPMAVMQRDELGLLSGRTMAKLGLLGSSPHRSSPPQQQQTAVAVAAAVSPEQQEVQQEQQGEAWQGEEVEEQELSAQYGQSPDSDCSEQTGQHLMENFHEGMAGGSYASPDAGVQLQGSPGAADVRGSEGGSTLAAALPQLSRPPPQQQQTSPGPSVEASCEHRHMIESPREAYTLPEHAQAAALLGQPAFDRGLSVGSNSRPPRSPFMSGLLHHSHPPGPQEQQRAAAAAVPSAGSVDGDSGALAAALARMSGLGTVPTVSSEVHWLHGEGQATSSSSNGGSSANFATLPFSVRNAPLLHVIPKYYGVTQHEDARTLLELEDLARAYRHPCIIDIKVGFRTWYPQADDKYIQRCKEKDESTTQAALGFKICGMQVFRHGAGGYWRASKRWCKTLPVELVDKALLSFAHNEHGLRPADVYGGAAGAIVQLEALEAWFSVQRDFHFYSSSVLLLYEGGARNADQAGVRVRMVDFAHTFQAEDGGRDTNFLAGLRALLARLRAVVRATVQQDLPTV</sequence>
<protein>
    <recommendedName>
        <fullName evidence="8">Inositol polyphosphate multikinase</fullName>
        <ecNumber evidence="8">2.7.1.140</ecNumber>
        <ecNumber evidence="8">2.7.1.151</ecNumber>
    </recommendedName>
</protein>
<accession>E1ZTG4</accession>
<dbReference type="Gene3D" id="3.30.470.160">
    <property type="entry name" value="Inositol polyphosphate kinase"/>
    <property type="match status" value="1"/>
</dbReference>
<dbReference type="PANTHER" id="PTHR12400:SF51">
    <property type="entry name" value="INOSITOL POLYPHOSPHATE MULTIKINASE"/>
    <property type="match status" value="1"/>
</dbReference>
<organism evidence="11">
    <name type="scientific">Chlorella variabilis</name>
    <name type="common">Green alga</name>
    <dbReference type="NCBI Taxonomy" id="554065"/>
    <lineage>
        <taxon>Eukaryota</taxon>
        <taxon>Viridiplantae</taxon>
        <taxon>Chlorophyta</taxon>
        <taxon>core chlorophytes</taxon>
        <taxon>Trebouxiophyceae</taxon>
        <taxon>Chlorellales</taxon>
        <taxon>Chlorellaceae</taxon>
        <taxon>Chlorella clade</taxon>
        <taxon>Chlorella</taxon>
    </lineage>
</organism>
<keyword evidence="5 8" id="KW-0067">ATP-binding</keyword>
<evidence type="ECO:0000256" key="5">
    <source>
        <dbReference type="ARBA" id="ARBA00022840"/>
    </source>
</evidence>
<feature type="region of interest" description="Disordered" evidence="9">
    <location>
        <begin position="154"/>
        <end position="196"/>
    </location>
</feature>
<feature type="region of interest" description="Disordered" evidence="9">
    <location>
        <begin position="208"/>
        <end position="267"/>
    </location>
</feature>
<dbReference type="InParanoid" id="E1ZTG4"/>
<dbReference type="KEGG" id="cvr:CHLNCDRAFT_141721"/>
<evidence type="ECO:0000256" key="9">
    <source>
        <dbReference type="SAM" id="MobiDB-lite"/>
    </source>
</evidence>
<dbReference type="AlphaFoldDB" id="E1ZTG4"/>
<dbReference type="RefSeq" id="XP_005843028.1">
    <property type="nucleotide sequence ID" value="XM_005842966.1"/>
</dbReference>
<keyword evidence="2 8" id="KW-0808">Transferase</keyword>
<dbReference type="InterPro" id="IPR005522">
    <property type="entry name" value="IPK"/>
</dbReference>
<dbReference type="GO" id="GO:0005524">
    <property type="term" value="F:ATP binding"/>
    <property type="evidence" value="ECO:0007669"/>
    <property type="project" value="UniProtKB-KW"/>
</dbReference>
<evidence type="ECO:0000256" key="2">
    <source>
        <dbReference type="ARBA" id="ARBA00022679"/>
    </source>
</evidence>
<evidence type="ECO:0000256" key="1">
    <source>
        <dbReference type="ARBA" id="ARBA00007374"/>
    </source>
</evidence>
<keyword evidence="3 8" id="KW-0547">Nucleotide-binding</keyword>
<keyword evidence="4 8" id="KW-0418">Kinase</keyword>
<evidence type="ECO:0000256" key="7">
    <source>
        <dbReference type="ARBA" id="ARBA00036525"/>
    </source>
</evidence>
<dbReference type="GO" id="GO:0005737">
    <property type="term" value="C:cytoplasm"/>
    <property type="evidence" value="ECO:0007669"/>
    <property type="project" value="TreeGrafter"/>
</dbReference>
<dbReference type="OrthoDB" id="5958943at2759"/>
<evidence type="ECO:0000256" key="6">
    <source>
        <dbReference type="ARBA" id="ARBA00036164"/>
    </source>
</evidence>
<evidence type="ECO:0000256" key="8">
    <source>
        <dbReference type="RuleBase" id="RU363090"/>
    </source>
</evidence>
<evidence type="ECO:0000256" key="3">
    <source>
        <dbReference type="ARBA" id="ARBA00022741"/>
    </source>
</evidence>
<dbReference type="GO" id="GO:0008440">
    <property type="term" value="F:inositol-1,4,5-trisphosphate 3-kinase activity"/>
    <property type="evidence" value="ECO:0007669"/>
    <property type="project" value="TreeGrafter"/>
</dbReference>
<dbReference type="Pfam" id="PF03770">
    <property type="entry name" value="IPK"/>
    <property type="match status" value="1"/>
</dbReference>
<dbReference type="Proteomes" id="UP000008141">
    <property type="component" value="Unassembled WGS sequence"/>
</dbReference>
<dbReference type="eggNOG" id="KOG1620">
    <property type="taxonomic scope" value="Eukaryota"/>
</dbReference>
<proteinExistence type="inferred from homology"/>
<feature type="region of interest" description="Disordered" evidence="9">
    <location>
        <begin position="301"/>
        <end position="331"/>
    </location>
</feature>
<dbReference type="STRING" id="554065.E1ZTG4"/>
<dbReference type="GO" id="GO:0032958">
    <property type="term" value="P:inositol phosphate biosynthetic process"/>
    <property type="evidence" value="ECO:0007669"/>
    <property type="project" value="InterPro"/>
</dbReference>
<comment type="similarity">
    <text evidence="1 8">Belongs to the inositol phosphokinase (IPK) family.</text>
</comment>